<reference evidence="1 2" key="1">
    <citation type="journal article" date="2012" name="Genome Biol.">
        <title>Sequencing three crocodilian genomes to illuminate the evolution of archosaurs and amniotes.</title>
        <authorList>
            <person name="St John J.A."/>
            <person name="Braun E.L."/>
            <person name="Isberg S.R."/>
            <person name="Miles L.G."/>
            <person name="Chong A.Y."/>
            <person name="Gongora J."/>
            <person name="Dalzell P."/>
            <person name="Moran C."/>
            <person name="Bed'hom B."/>
            <person name="Abzhanov A."/>
            <person name="Burgess S.C."/>
            <person name="Cooksey A.M."/>
            <person name="Castoe T.A."/>
            <person name="Crawford N.G."/>
            <person name="Densmore L.D."/>
            <person name="Drew J.C."/>
            <person name="Edwards S.V."/>
            <person name="Faircloth B.C."/>
            <person name="Fujita M.K."/>
            <person name="Greenwold M.J."/>
            <person name="Hoffmann F.G."/>
            <person name="Howard J.M."/>
            <person name="Iguchi T."/>
            <person name="Janes D.E."/>
            <person name="Khan S.Y."/>
            <person name="Kohno S."/>
            <person name="de Koning A.J."/>
            <person name="Lance S.L."/>
            <person name="McCarthy F.M."/>
            <person name="McCormack J.E."/>
            <person name="Merchant M.E."/>
            <person name="Peterson D.G."/>
            <person name="Pollock D.D."/>
            <person name="Pourmand N."/>
            <person name="Raney B.J."/>
            <person name="Roessler K.A."/>
            <person name="Sanford J.R."/>
            <person name="Sawyer R.H."/>
            <person name="Schmidt C.J."/>
            <person name="Triplett E.W."/>
            <person name="Tuberville T.D."/>
            <person name="Venegas-Anaya M."/>
            <person name="Howard J.T."/>
            <person name="Jarvis E.D."/>
            <person name="Guillette L.J.Jr."/>
            <person name="Glenn T.C."/>
            <person name="Green R.E."/>
            <person name="Ray D.A."/>
        </authorList>
    </citation>
    <scope>NUCLEOTIDE SEQUENCE [LARGE SCALE GENOMIC DNA]</scope>
    <source>
        <strain evidence="1">KSC_2009_1</strain>
    </source>
</reference>
<proteinExistence type="predicted"/>
<keyword evidence="2" id="KW-1185">Reference proteome</keyword>
<sequence>MIKEDPTSVGERTTFINIQMNACKKSIKDRNPHFPVEAHFSQNDHSLANLSVLILKGNLQNIFKRRAYELNFITTLDTKNHGLNRDMSYLSHYSLPKFQPHWLLTKVRLQQPPLPSDWLCLQSRPQVLTQLAI</sequence>
<organism evidence="1 2">
    <name type="scientific">Alligator mississippiensis</name>
    <name type="common">American alligator</name>
    <dbReference type="NCBI Taxonomy" id="8496"/>
    <lineage>
        <taxon>Eukaryota</taxon>
        <taxon>Metazoa</taxon>
        <taxon>Chordata</taxon>
        <taxon>Craniata</taxon>
        <taxon>Vertebrata</taxon>
        <taxon>Euteleostomi</taxon>
        <taxon>Archelosauria</taxon>
        <taxon>Archosauria</taxon>
        <taxon>Crocodylia</taxon>
        <taxon>Alligatoridae</taxon>
        <taxon>Alligatorinae</taxon>
        <taxon>Alligator</taxon>
    </lineage>
</organism>
<dbReference type="EMBL" id="AKHW03001628">
    <property type="protein sequence ID" value="KYO41316.1"/>
    <property type="molecule type" value="Genomic_DNA"/>
</dbReference>
<protein>
    <submittedName>
        <fullName evidence="1">Uncharacterized protein</fullName>
    </submittedName>
</protein>
<gene>
    <name evidence="1" type="ORF">Y1Q_0006166</name>
</gene>
<dbReference type="Proteomes" id="UP000050525">
    <property type="component" value="Unassembled WGS sequence"/>
</dbReference>
<name>A0A151NWR2_ALLMI</name>
<evidence type="ECO:0000313" key="1">
    <source>
        <dbReference type="EMBL" id="KYO41316.1"/>
    </source>
</evidence>
<accession>A0A151NWR2</accession>
<comment type="caution">
    <text evidence="1">The sequence shown here is derived from an EMBL/GenBank/DDBJ whole genome shotgun (WGS) entry which is preliminary data.</text>
</comment>
<dbReference type="AlphaFoldDB" id="A0A151NWR2"/>
<evidence type="ECO:0000313" key="2">
    <source>
        <dbReference type="Proteomes" id="UP000050525"/>
    </source>
</evidence>